<dbReference type="SMART" id="SM00054">
    <property type="entry name" value="EFh"/>
    <property type="match status" value="3"/>
</dbReference>
<comment type="catalytic activity">
    <reaction evidence="6">
        <text>O-phospho-L-threonyl-[protein] + H2O = L-threonyl-[protein] + phosphate</text>
        <dbReference type="Rhea" id="RHEA:47004"/>
        <dbReference type="Rhea" id="RHEA-COMP:11060"/>
        <dbReference type="Rhea" id="RHEA-COMP:11605"/>
        <dbReference type="ChEBI" id="CHEBI:15377"/>
        <dbReference type="ChEBI" id="CHEBI:30013"/>
        <dbReference type="ChEBI" id="CHEBI:43474"/>
        <dbReference type="ChEBI" id="CHEBI:61977"/>
        <dbReference type="EC" id="3.1.3.16"/>
    </reaction>
</comment>
<dbReference type="SMART" id="SM00156">
    <property type="entry name" value="PP2Ac"/>
    <property type="match status" value="1"/>
</dbReference>
<evidence type="ECO:0000256" key="3">
    <source>
        <dbReference type="ARBA" id="ARBA00022723"/>
    </source>
</evidence>
<dbReference type="Gene3D" id="3.60.21.10">
    <property type="match status" value="1"/>
</dbReference>
<dbReference type="Pfam" id="PF00149">
    <property type="entry name" value="Metallophos"/>
    <property type="match status" value="1"/>
</dbReference>
<dbReference type="InterPro" id="IPR002048">
    <property type="entry name" value="EF_hand_dom"/>
</dbReference>
<evidence type="ECO:0000313" key="10">
    <source>
        <dbReference type="Proteomes" id="UP000626109"/>
    </source>
</evidence>
<evidence type="ECO:0000256" key="7">
    <source>
        <dbReference type="SAM" id="MobiDB-lite"/>
    </source>
</evidence>
<evidence type="ECO:0000256" key="6">
    <source>
        <dbReference type="RuleBase" id="RU004273"/>
    </source>
</evidence>
<feature type="region of interest" description="Disordered" evidence="7">
    <location>
        <begin position="436"/>
        <end position="455"/>
    </location>
</feature>
<comment type="similarity">
    <text evidence="2 6">Belongs to the PPP phosphatase family.</text>
</comment>
<sequence>MIPQRLLTLSGALPRTRRAHLSSLAGLAAQSEARAGASGGSSSSSSSHVPKPSKRSSHSASRNCPASLFDSMEQAQERLALSHRNVCEQLLQEVEKRRKRGQIPKPPTRALSTDDSLAALDPLKLLQRMQRNPMEPPVTAERAEGMVEAMEQTLKALTSPVLDLSLPEEGKDPRLVVVGDVHGQLQDVLHIFKTHGPPSEEVVYLFNGDIVDRGRYACEIWLLIIAFKLAHPRSVYVLRGNHENEQMIIRPFKMGGGFAEECLSKYGQPVLSAFQRMFKLLPLFAVLEQEIFVVHGGLFRDASVTLQTLRDLPAAAWRRNYPNPLSSEQVAKGEKWTMEEEILFDAQWADPHYGSGSRPSSRGRVAVTFGTDVTQRFLDDAGLALCLRSHRVPQSGRGFEPEHNGRLLTLFSASRYGGVLQNRGAVAVLRRADGSVQDDRNDLDPGDLGFDSSFSTASPTPLKRMKMQIVEHDVNPLKGAADQQSVAAATACQVRRVVEQQSREQENDMEQHALALICVERSALWSRCYALDTGRTGLLERNAFCDLLSEVCGELSWSAILSRAAPWMGAQEVAYGEFLSTPSVRWFHHGAAAVVTMARASAQAELRLSGLVALFDSTSGLVTPELAREALGQLLPSLRERERHQLATALFGEENSKLSDVLHQLALFADPPDLTEPWMEPALRRLSTLVEKHHGPPPLHSALIRFFRAVAVDGSDLIQPEEFVKGFQNLGAYHCSGDHEVPLLHTGRLYKLFEVIDGNGSGTVSFLELLLAMDNRADRPELPELPALEGALPALLLVHKAALLRMCRDMDPADAGRISVSNFMGLVTALGDVLGRPFAPCERSAIEEELEGSEDLAYSELLGGFQVHAEGGPFKRSGANSRIE</sequence>
<organism evidence="9 10">
    <name type="scientific">Polarella glacialis</name>
    <name type="common">Dinoflagellate</name>
    <dbReference type="NCBI Taxonomy" id="89957"/>
    <lineage>
        <taxon>Eukaryota</taxon>
        <taxon>Sar</taxon>
        <taxon>Alveolata</taxon>
        <taxon>Dinophyceae</taxon>
        <taxon>Suessiales</taxon>
        <taxon>Suessiaceae</taxon>
        <taxon>Polarella</taxon>
    </lineage>
</organism>
<dbReference type="SUPFAM" id="SSF56300">
    <property type="entry name" value="Metallo-dependent phosphatases"/>
    <property type="match status" value="1"/>
</dbReference>
<keyword evidence="4" id="KW-0106">Calcium</keyword>
<comment type="cofactor">
    <cofactor evidence="1">
        <name>Mn(2+)</name>
        <dbReference type="ChEBI" id="CHEBI:29035"/>
    </cofactor>
</comment>
<dbReference type="EMBL" id="CAJNNW010033473">
    <property type="protein sequence ID" value="CAE8719110.1"/>
    <property type="molecule type" value="Genomic_DNA"/>
</dbReference>
<reference evidence="9" key="1">
    <citation type="submission" date="2021-02" db="EMBL/GenBank/DDBJ databases">
        <authorList>
            <person name="Dougan E. K."/>
            <person name="Rhodes N."/>
            <person name="Thang M."/>
            <person name="Chan C."/>
        </authorList>
    </citation>
    <scope>NUCLEOTIDE SEQUENCE</scope>
</reference>
<dbReference type="PANTHER" id="PTHR45668:SF5">
    <property type="entry name" value="SERINE_THREONINE-PROTEIN PHOSPHATASE 5"/>
    <property type="match status" value="1"/>
</dbReference>
<feature type="compositionally biased region" description="Low complexity" evidence="7">
    <location>
        <begin position="32"/>
        <end position="50"/>
    </location>
</feature>
<gene>
    <name evidence="9" type="ORF">PGLA2088_LOCUS40451</name>
</gene>
<name>A0A813L8J8_POLGL</name>
<dbReference type="PANTHER" id="PTHR45668">
    <property type="entry name" value="SERINE/THREONINE-PROTEIN PHOSPHATASE 5-RELATED"/>
    <property type="match status" value="1"/>
</dbReference>
<evidence type="ECO:0000256" key="4">
    <source>
        <dbReference type="ARBA" id="ARBA00022837"/>
    </source>
</evidence>
<dbReference type="PROSITE" id="PS00125">
    <property type="entry name" value="SER_THR_PHOSPHATASE"/>
    <property type="match status" value="1"/>
</dbReference>
<dbReference type="Proteomes" id="UP000626109">
    <property type="component" value="Unassembled WGS sequence"/>
</dbReference>
<dbReference type="InterPro" id="IPR029052">
    <property type="entry name" value="Metallo-depent_PP-like"/>
</dbReference>
<dbReference type="GO" id="GO:0005509">
    <property type="term" value="F:calcium ion binding"/>
    <property type="evidence" value="ECO:0007669"/>
    <property type="project" value="InterPro"/>
</dbReference>
<dbReference type="InterPro" id="IPR006186">
    <property type="entry name" value="Ser/Thr-sp_prot-phosphatase"/>
</dbReference>
<dbReference type="PROSITE" id="PS50222">
    <property type="entry name" value="EF_HAND_2"/>
    <property type="match status" value="1"/>
</dbReference>
<evidence type="ECO:0000259" key="8">
    <source>
        <dbReference type="PROSITE" id="PS50222"/>
    </source>
</evidence>
<evidence type="ECO:0000313" key="9">
    <source>
        <dbReference type="EMBL" id="CAE8719110.1"/>
    </source>
</evidence>
<accession>A0A813L8J8</accession>
<keyword evidence="5" id="KW-0464">Manganese</keyword>
<dbReference type="Gene3D" id="1.10.238.10">
    <property type="entry name" value="EF-hand"/>
    <property type="match status" value="1"/>
</dbReference>
<dbReference type="EC" id="3.1.3.16" evidence="6"/>
<dbReference type="PROSITE" id="PS00018">
    <property type="entry name" value="EF_HAND_1"/>
    <property type="match status" value="1"/>
</dbReference>
<evidence type="ECO:0000256" key="2">
    <source>
        <dbReference type="ARBA" id="ARBA00008294"/>
    </source>
</evidence>
<feature type="region of interest" description="Disordered" evidence="7">
    <location>
        <begin position="32"/>
        <end position="64"/>
    </location>
</feature>
<comment type="caution">
    <text evidence="9">The sequence shown here is derived from an EMBL/GenBank/DDBJ whole genome shotgun (WGS) entry which is preliminary data.</text>
</comment>
<evidence type="ECO:0000256" key="1">
    <source>
        <dbReference type="ARBA" id="ARBA00001936"/>
    </source>
</evidence>
<keyword evidence="3" id="KW-0479">Metal-binding</keyword>
<dbReference type="InterPro" id="IPR051134">
    <property type="entry name" value="PPP_phosphatase"/>
</dbReference>
<keyword evidence="6" id="KW-0378">Hydrolase</keyword>
<evidence type="ECO:0000256" key="5">
    <source>
        <dbReference type="ARBA" id="ARBA00023211"/>
    </source>
</evidence>
<dbReference type="AlphaFoldDB" id="A0A813L8J8"/>
<dbReference type="InterPro" id="IPR018247">
    <property type="entry name" value="EF_Hand_1_Ca_BS"/>
</dbReference>
<dbReference type="InterPro" id="IPR011992">
    <property type="entry name" value="EF-hand-dom_pair"/>
</dbReference>
<dbReference type="InterPro" id="IPR004843">
    <property type="entry name" value="Calcineurin-like_PHP"/>
</dbReference>
<dbReference type="PRINTS" id="PR00114">
    <property type="entry name" value="STPHPHTASE"/>
</dbReference>
<dbReference type="GO" id="GO:0004722">
    <property type="term" value="F:protein serine/threonine phosphatase activity"/>
    <property type="evidence" value="ECO:0007669"/>
    <property type="project" value="UniProtKB-EC"/>
</dbReference>
<feature type="domain" description="EF-hand" evidence="8">
    <location>
        <begin position="744"/>
        <end position="779"/>
    </location>
</feature>
<dbReference type="SUPFAM" id="SSF47473">
    <property type="entry name" value="EF-hand"/>
    <property type="match status" value="1"/>
</dbReference>
<proteinExistence type="inferred from homology"/>
<protein>
    <recommendedName>
        <fullName evidence="6">Serine/threonine-protein phosphatase</fullName>
        <ecNumber evidence="6">3.1.3.16</ecNumber>
    </recommendedName>
</protein>